<keyword evidence="3" id="KW-0472">Membrane</keyword>
<dbReference type="PROSITE" id="PS50885">
    <property type="entry name" value="HAMP"/>
    <property type="match status" value="1"/>
</dbReference>
<keyword evidence="6" id="KW-1185">Reference proteome</keyword>
<dbReference type="GO" id="GO:0007165">
    <property type="term" value="P:signal transduction"/>
    <property type="evidence" value="ECO:0007669"/>
    <property type="project" value="InterPro"/>
</dbReference>
<dbReference type="AlphaFoldDB" id="A0A975BT44"/>
<dbReference type="SMART" id="SM00304">
    <property type="entry name" value="HAMP"/>
    <property type="match status" value="1"/>
</dbReference>
<dbReference type="SUPFAM" id="SSF158472">
    <property type="entry name" value="HAMP domain-like"/>
    <property type="match status" value="1"/>
</dbReference>
<dbReference type="Gene3D" id="3.60.40.10">
    <property type="entry name" value="PPM-type phosphatase domain"/>
    <property type="match status" value="1"/>
</dbReference>
<protein>
    <submittedName>
        <fullName evidence="5">PPM-type phosphatase and HAMP domains-containing protein</fullName>
    </submittedName>
</protein>
<dbReference type="SMART" id="SM00331">
    <property type="entry name" value="PP2C_SIG"/>
    <property type="match status" value="1"/>
</dbReference>
<dbReference type="GO" id="GO:0016020">
    <property type="term" value="C:membrane"/>
    <property type="evidence" value="ECO:0007669"/>
    <property type="project" value="InterPro"/>
</dbReference>
<dbReference type="InterPro" id="IPR001932">
    <property type="entry name" value="PPM-type_phosphatase-like_dom"/>
</dbReference>
<evidence type="ECO:0000313" key="6">
    <source>
        <dbReference type="Proteomes" id="UP000663722"/>
    </source>
</evidence>
<dbReference type="Proteomes" id="UP000663722">
    <property type="component" value="Chromosome"/>
</dbReference>
<feature type="transmembrane region" description="Helical" evidence="3">
    <location>
        <begin position="274"/>
        <end position="294"/>
    </location>
</feature>
<dbReference type="EMBL" id="CP061800">
    <property type="protein sequence ID" value="QTA91294.1"/>
    <property type="molecule type" value="Genomic_DNA"/>
</dbReference>
<dbReference type="CDD" id="cd06225">
    <property type="entry name" value="HAMP"/>
    <property type="match status" value="1"/>
</dbReference>
<dbReference type="Gene3D" id="6.10.340.10">
    <property type="match status" value="1"/>
</dbReference>
<name>A0A975BT44_9BACT</name>
<dbReference type="Pfam" id="PF07228">
    <property type="entry name" value="SpoIIE"/>
    <property type="match status" value="1"/>
</dbReference>
<dbReference type="GO" id="GO:0016791">
    <property type="term" value="F:phosphatase activity"/>
    <property type="evidence" value="ECO:0007669"/>
    <property type="project" value="TreeGrafter"/>
</dbReference>
<accession>A0A975BT44</accession>
<evidence type="ECO:0000313" key="5">
    <source>
        <dbReference type="EMBL" id="QTA91294.1"/>
    </source>
</evidence>
<feature type="transmembrane region" description="Helical" evidence="3">
    <location>
        <begin position="12"/>
        <end position="33"/>
    </location>
</feature>
<keyword evidence="2" id="KW-0175">Coiled coil</keyword>
<keyword evidence="3" id="KW-1133">Transmembrane helix</keyword>
<dbReference type="KEGG" id="dmm:dnm_073580"/>
<keyword evidence="3" id="KW-0812">Transmembrane</keyword>
<proteinExistence type="predicted"/>
<gene>
    <name evidence="5" type="ORF">dnm_073580</name>
</gene>
<feature type="domain" description="HAMP" evidence="4">
    <location>
        <begin position="295"/>
        <end position="347"/>
    </location>
</feature>
<dbReference type="RefSeq" id="WP_207679139.1">
    <property type="nucleotide sequence ID" value="NZ_CP061800.1"/>
</dbReference>
<dbReference type="InterPro" id="IPR003660">
    <property type="entry name" value="HAMP_dom"/>
</dbReference>
<evidence type="ECO:0000256" key="1">
    <source>
        <dbReference type="ARBA" id="ARBA00022801"/>
    </source>
</evidence>
<dbReference type="PANTHER" id="PTHR43156:SF9">
    <property type="entry name" value="HAMP DOMAIN-CONTAINING PROTEIN"/>
    <property type="match status" value="1"/>
</dbReference>
<organism evidence="5 6">
    <name type="scientific">Desulfonema magnum</name>
    <dbReference type="NCBI Taxonomy" id="45655"/>
    <lineage>
        <taxon>Bacteria</taxon>
        <taxon>Pseudomonadati</taxon>
        <taxon>Thermodesulfobacteriota</taxon>
        <taxon>Desulfobacteria</taxon>
        <taxon>Desulfobacterales</taxon>
        <taxon>Desulfococcaceae</taxon>
        <taxon>Desulfonema</taxon>
    </lineage>
</organism>
<feature type="coiled-coil region" evidence="2">
    <location>
        <begin position="349"/>
        <end position="384"/>
    </location>
</feature>
<dbReference type="InterPro" id="IPR052016">
    <property type="entry name" value="Bact_Sigma-Reg"/>
</dbReference>
<dbReference type="PANTHER" id="PTHR43156">
    <property type="entry name" value="STAGE II SPORULATION PROTEIN E-RELATED"/>
    <property type="match status" value="1"/>
</dbReference>
<evidence type="ECO:0000256" key="3">
    <source>
        <dbReference type="SAM" id="Phobius"/>
    </source>
</evidence>
<dbReference type="InterPro" id="IPR036457">
    <property type="entry name" value="PPM-type-like_dom_sf"/>
</dbReference>
<evidence type="ECO:0000256" key="2">
    <source>
        <dbReference type="SAM" id="Coils"/>
    </source>
</evidence>
<evidence type="ECO:0000259" key="4">
    <source>
        <dbReference type="PROSITE" id="PS50885"/>
    </source>
</evidence>
<sequence>MFVFKSTRQKFYIIVGFLILLFCIVYAELAVFLSQLKTSSETGQISVTINNEIKELEKQFWKLRFWEKVVHTQSHPDAEKQFGITLENIKKSLSDLDPKLFTDQLSDKTLKIFHLMISYREAFNRLRQFETDRKLNQTQIHSNYQVLASTILLKGDTALLRTVRNLDRFLYAYLKSRRDSQYQAFRIVFKLFKGKLSKSQLADDSRMQSYVTKLDGFISRDFELEKEIRKINKHFDQISIELTNLLSDISQTSEKLSTEAILTGERLRNTLQQWFLISAGTAFILLVFILNIIAQKIVNPIRQLSEVVTQIKSGNDQARFFAKSEDEIAELGFAMNEMLDTIKEHHYHLEELVEKRTEELKEKNTQLNESLKQVEKANEKIMASIQYAQIIQRSLLPNPENIKTFLSDSFFVWMPKDIVGGDIFFTDCFEDGFIIAVIDCTGHGVPGAFMTMLASSGLRRIIKDEGCRDPARILKRLNFIVKTTLQQDTENAASDDGMDVAICFVQLAVNTEHLTAKEKLTTGRCSLTFAGAKLPLTYICHDKITVIKGDRQSIGYKQSRKSDINFSFTNHTVRIKKGMRFYLRTDGFEDQLGKDSHNGSRLRRFGSKRLKNLLRENNALPLEKQRVKLLESFEMHRRGTERQDDVTMVGFSF</sequence>
<reference evidence="5" key="1">
    <citation type="journal article" date="2021" name="Microb. Physiol.">
        <title>Proteogenomic Insights into the Physiology of Marine, Sulfate-Reducing, Filamentous Desulfonema limicola and Desulfonema magnum.</title>
        <authorList>
            <person name="Schnaars V."/>
            <person name="Wohlbrand L."/>
            <person name="Scheve S."/>
            <person name="Hinrichs C."/>
            <person name="Reinhardt R."/>
            <person name="Rabus R."/>
        </authorList>
    </citation>
    <scope>NUCLEOTIDE SEQUENCE</scope>
    <source>
        <strain evidence="5">4be13</strain>
    </source>
</reference>
<keyword evidence="1" id="KW-0378">Hydrolase</keyword>
<dbReference type="Pfam" id="PF00672">
    <property type="entry name" value="HAMP"/>
    <property type="match status" value="1"/>
</dbReference>